<accession>A0AAQ4FHE4</accession>
<keyword evidence="2" id="KW-1185">Reference proteome</keyword>
<dbReference type="Proteomes" id="UP001321473">
    <property type="component" value="Unassembled WGS sequence"/>
</dbReference>
<evidence type="ECO:0000313" key="1">
    <source>
        <dbReference type="EMBL" id="KAK8786121.1"/>
    </source>
</evidence>
<proteinExistence type="predicted"/>
<name>A0AAQ4FHE4_AMBAM</name>
<dbReference type="AlphaFoldDB" id="A0AAQ4FHE4"/>
<comment type="caution">
    <text evidence="1">The sequence shown here is derived from an EMBL/GenBank/DDBJ whole genome shotgun (WGS) entry which is preliminary data.</text>
</comment>
<sequence length="111" mass="12106">MLKDLGAIQKPATSDILQLRPPSRVDTSSHQVSKRMVFLGCRGNRLQIHVVNLRGDHGGLDALSHKEAAFCSARRTCPSVPTAAARAATRQFDVARAIGAASSLSWRRCRR</sequence>
<reference evidence="1 2" key="1">
    <citation type="journal article" date="2023" name="Arcadia Sci">
        <title>De novo assembly of a long-read Amblyomma americanum tick genome.</title>
        <authorList>
            <person name="Chou S."/>
            <person name="Poskanzer K.E."/>
            <person name="Rollins M."/>
            <person name="Thuy-Boun P.S."/>
        </authorList>
    </citation>
    <scope>NUCLEOTIDE SEQUENCE [LARGE SCALE GENOMIC DNA]</scope>
    <source>
        <strain evidence="1">F_SG_1</strain>
        <tissue evidence="1">Salivary glands</tissue>
    </source>
</reference>
<organism evidence="1 2">
    <name type="scientific">Amblyomma americanum</name>
    <name type="common">Lone star tick</name>
    <dbReference type="NCBI Taxonomy" id="6943"/>
    <lineage>
        <taxon>Eukaryota</taxon>
        <taxon>Metazoa</taxon>
        <taxon>Ecdysozoa</taxon>
        <taxon>Arthropoda</taxon>
        <taxon>Chelicerata</taxon>
        <taxon>Arachnida</taxon>
        <taxon>Acari</taxon>
        <taxon>Parasitiformes</taxon>
        <taxon>Ixodida</taxon>
        <taxon>Ixodoidea</taxon>
        <taxon>Ixodidae</taxon>
        <taxon>Amblyomminae</taxon>
        <taxon>Amblyomma</taxon>
    </lineage>
</organism>
<dbReference type="EMBL" id="JARKHS020003003">
    <property type="protein sequence ID" value="KAK8786121.1"/>
    <property type="molecule type" value="Genomic_DNA"/>
</dbReference>
<gene>
    <name evidence="1" type="ORF">V5799_007514</name>
</gene>
<evidence type="ECO:0000313" key="2">
    <source>
        <dbReference type="Proteomes" id="UP001321473"/>
    </source>
</evidence>
<protein>
    <submittedName>
        <fullName evidence="1">Uncharacterized protein</fullName>
    </submittedName>
</protein>